<name>A0A6I1MQC6_9CLOT</name>
<keyword evidence="2" id="KW-1185">Reference proteome</keyword>
<dbReference type="Proteomes" id="UP000430345">
    <property type="component" value="Unassembled WGS sequence"/>
</dbReference>
<dbReference type="EMBL" id="WHJC01000391">
    <property type="protein sequence ID" value="MPQ45000.1"/>
    <property type="molecule type" value="Genomic_DNA"/>
</dbReference>
<evidence type="ECO:0000313" key="1">
    <source>
        <dbReference type="EMBL" id="MPQ45000.1"/>
    </source>
</evidence>
<reference evidence="1 2" key="1">
    <citation type="submission" date="2019-10" db="EMBL/GenBank/DDBJ databases">
        <title>The Genome Sequence of Clostridium tarantellae Isolated from Fish Brain.</title>
        <authorList>
            <person name="Bano L."/>
            <person name="Kiel M."/>
            <person name="Sales G."/>
            <person name="Doxey A.C."/>
            <person name="Mansfield M.J."/>
            <person name="Schiavone M."/>
            <person name="Rossetto O."/>
            <person name="Pirazzini M."/>
            <person name="Dobrindt U."/>
            <person name="Montecucco C."/>
        </authorList>
    </citation>
    <scope>NUCLEOTIDE SEQUENCE [LARGE SCALE GENOMIC DNA]</scope>
    <source>
        <strain evidence="1 2">DSM 3997</strain>
    </source>
</reference>
<comment type="caution">
    <text evidence="1">The sequence shown here is derived from an EMBL/GenBank/DDBJ whole genome shotgun (WGS) entry which is preliminary data.</text>
</comment>
<dbReference type="RefSeq" id="WP_152891937.1">
    <property type="nucleotide sequence ID" value="NZ_WHJC01000391.1"/>
</dbReference>
<evidence type="ECO:0000313" key="2">
    <source>
        <dbReference type="Proteomes" id="UP000430345"/>
    </source>
</evidence>
<sequence>MNELDYINCEKKLYNYCIQVNEVGFFNFESSINGSKLLEFDNNIYAYNNYGLFKLISPALKLWQKIHLPIELTDNINFNFIVLKDYLYFYTDLELWKIKKCDNWIDGWIKVTSKNKDINEVIMVKPLALFNQNIYGITYNAKSFKIVKSPNLEHSEMLWELAAPESFNNIEKNKDVAFMTIVNNRLYAATNTLQGDFNNENSYLLDGIEIWESKTGNIDSWIKINTPGFGVKRNINNKTIYVNQLISSFSIFKSANNTTESLILGTSSVFGAEIWIYNGEGINGWSTLFLANNTCNIISEIKSILFFNNEIHIFAVNFN</sequence>
<organism evidence="1 2">
    <name type="scientific">Clostridium tarantellae</name>
    <dbReference type="NCBI Taxonomy" id="39493"/>
    <lineage>
        <taxon>Bacteria</taxon>
        <taxon>Bacillati</taxon>
        <taxon>Bacillota</taxon>
        <taxon>Clostridia</taxon>
        <taxon>Eubacteriales</taxon>
        <taxon>Clostridiaceae</taxon>
        <taxon>Clostridium</taxon>
    </lineage>
</organism>
<proteinExistence type="predicted"/>
<protein>
    <submittedName>
        <fullName evidence="1">Uncharacterized protein</fullName>
    </submittedName>
</protein>
<gene>
    <name evidence="1" type="ORF">GBZ86_14845</name>
</gene>
<dbReference type="AlphaFoldDB" id="A0A6I1MQC6"/>
<accession>A0A6I1MQC6</accession>